<dbReference type="AlphaFoldDB" id="A0A2T3B9Q4"/>
<dbReference type="RefSeq" id="XP_024723655.1">
    <property type="nucleotide sequence ID" value="XM_024864153.1"/>
</dbReference>
<evidence type="ECO:0000313" key="1">
    <source>
        <dbReference type="EMBL" id="PSS25056.1"/>
    </source>
</evidence>
<proteinExistence type="predicted"/>
<dbReference type="EMBL" id="KZ679007">
    <property type="protein sequence ID" value="PSS25056.1"/>
    <property type="molecule type" value="Genomic_DNA"/>
</dbReference>
<dbReference type="GeneID" id="36572234"/>
<organism evidence="1 2">
    <name type="scientific">Amorphotheca resinae ATCC 22711</name>
    <dbReference type="NCBI Taxonomy" id="857342"/>
    <lineage>
        <taxon>Eukaryota</taxon>
        <taxon>Fungi</taxon>
        <taxon>Dikarya</taxon>
        <taxon>Ascomycota</taxon>
        <taxon>Pezizomycotina</taxon>
        <taxon>Leotiomycetes</taxon>
        <taxon>Helotiales</taxon>
        <taxon>Amorphothecaceae</taxon>
        <taxon>Amorphotheca</taxon>
    </lineage>
</organism>
<protein>
    <submittedName>
        <fullName evidence="1">Uncharacterized protein</fullName>
    </submittedName>
</protein>
<evidence type="ECO:0000313" key="2">
    <source>
        <dbReference type="Proteomes" id="UP000241818"/>
    </source>
</evidence>
<dbReference type="InParanoid" id="A0A2T3B9Q4"/>
<reference evidence="1 2" key="1">
    <citation type="journal article" date="2018" name="New Phytol.">
        <title>Comparative genomics and transcriptomics depict ericoid mycorrhizal fungi as versatile saprotrophs and plant mutualists.</title>
        <authorList>
            <person name="Martino E."/>
            <person name="Morin E."/>
            <person name="Grelet G.A."/>
            <person name="Kuo A."/>
            <person name="Kohler A."/>
            <person name="Daghino S."/>
            <person name="Barry K.W."/>
            <person name="Cichocki N."/>
            <person name="Clum A."/>
            <person name="Dockter R.B."/>
            <person name="Hainaut M."/>
            <person name="Kuo R.C."/>
            <person name="LaButti K."/>
            <person name="Lindahl B.D."/>
            <person name="Lindquist E.A."/>
            <person name="Lipzen A."/>
            <person name="Khouja H.R."/>
            <person name="Magnuson J."/>
            <person name="Murat C."/>
            <person name="Ohm R.A."/>
            <person name="Singer S.W."/>
            <person name="Spatafora J.W."/>
            <person name="Wang M."/>
            <person name="Veneault-Fourrey C."/>
            <person name="Henrissat B."/>
            <person name="Grigoriev I.V."/>
            <person name="Martin F.M."/>
            <person name="Perotto S."/>
        </authorList>
    </citation>
    <scope>NUCLEOTIDE SEQUENCE [LARGE SCALE GENOMIC DNA]</scope>
    <source>
        <strain evidence="1 2">ATCC 22711</strain>
    </source>
</reference>
<name>A0A2T3B9Q4_AMORE</name>
<dbReference type="Proteomes" id="UP000241818">
    <property type="component" value="Unassembled WGS sequence"/>
</dbReference>
<accession>A0A2T3B9Q4</accession>
<gene>
    <name evidence="1" type="ORF">M430DRAFT_197874</name>
</gene>
<sequence length="169" mass="18183">MSIIHPADARRTGANLCCAGLSASPRLLNRDRGRQHKATISLCLDSTPSSPPPNPSSTPPSVASIPLILHGCDTVQGLTCFDRVSFTSSNNPGLRALPPSLGLRRPVECSSCTIPFTFICLASRPCDTLVLYPFNNASFFDLTIHHLSFFPPPPPFPCSSKTTRILPLL</sequence>
<keyword evidence="2" id="KW-1185">Reference proteome</keyword>